<dbReference type="EMBL" id="JABSTV010001255">
    <property type="protein sequence ID" value="KAH7936030.1"/>
    <property type="molecule type" value="Genomic_DNA"/>
</dbReference>
<evidence type="ECO:0000313" key="2">
    <source>
        <dbReference type="EMBL" id="KAH7936030.1"/>
    </source>
</evidence>
<dbReference type="Proteomes" id="UP000821837">
    <property type="component" value="Unassembled WGS sequence"/>
</dbReference>
<proteinExistence type="predicted"/>
<comment type="caution">
    <text evidence="2">The sequence shown here is derived from an EMBL/GenBank/DDBJ whole genome shotgun (WGS) entry which is preliminary data.</text>
</comment>
<organism evidence="2 3">
    <name type="scientific">Rhipicephalus sanguineus</name>
    <name type="common">Brown dog tick</name>
    <name type="synonym">Ixodes sanguineus</name>
    <dbReference type="NCBI Taxonomy" id="34632"/>
    <lineage>
        <taxon>Eukaryota</taxon>
        <taxon>Metazoa</taxon>
        <taxon>Ecdysozoa</taxon>
        <taxon>Arthropoda</taxon>
        <taxon>Chelicerata</taxon>
        <taxon>Arachnida</taxon>
        <taxon>Acari</taxon>
        <taxon>Parasitiformes</taxon>
        <taxon>Ixodida</taxon>
        <taxon>Ixodoidea</taxon>
        <taxon>Ixodidae</taxon>
        <taxon>Rhipicephalinae</taxon>
        <taxon>Rhipicephalus</taxon>
        <taxon>Rhipicephalus</taxon>
    </lineage>
</organism>
<feature type="region of interest" description="Disordered" evidence="1">
    <location>
        <begin position="67"/>
        <end position="89"/>
    </location>
</feature>
<gene>
    <name evidence="2" type="ORF">HPB52_016775</name>
</gene>
<evidence type="ECO:0000256" key="1">
    <source>
        <dbReference type="SAM" id="MobiDB-lite"/>
    </source>
</evidence>
<name>A0A9D4SP58_RHISA</name>
<keyword evidence="3" id="KW-1185">Reference proteome</keyword>
<dbReference type="AlphaFoldDB" id="A0A9D4SP58"/>
<sequence>MAPFSIADEREELQLDIEELAAFYLSLQAYRARVGDAVAIPGSLLNSDSLFLLYYVYNNCLAVSNGKAGDDPKGGGGYGVNRAPSLDSRRRRVDSVAAMFDVFEGLGQLKDFEYDMKLKPGAVGVVVPARTVPVALQDKVKA</sequence>
<protein>
    <submittedName>
        <fullName evidence="2">Uncharacterized protein</fullName>
    </submittedName>
</protein>
<evidence type="ECO:0000313" key="3">
    <source>
        <dbReference type="Proteomes" id="UP000821837"/>
    </source>
</evidence>
<reference evidence="2" key="2">
    <citation type="submission" date="2021-09" db="EMBL/GenBank/DDBJ databases">
        <authorList>
            <person name="Jia N."/>
            <person name="Wang J."/>
            <person name="Shi W."/>
            <person name="Du L."/>
            <person name="Sun Y."/>
            <person name="Zhan W."/>
            <person name="Jiang J."/>
            <person name="Wang Q."/>
            <person name="Zhang B."/>
            <person name="Ji P."/>
            <person name="Sakyi L.B."/>
            <person name="Cui X."/>
            <person name="Yuan T."/>
            <person name="Jiang B."/>
            <person name="Yang W."/>
            <person name="Lam T.T.-Y."/>
            <person name="Chang Q."/>
            <person name="Ding S."/>
            <person name="Wang X."/>
            <person name="Zhu J."/>
            <person name="Ruan X."/>
            <person name="Zhao L."/>
            <person name="Wei J."/>
            <person name="Que T."/>
            <person name="Du C."/>
            <person name="Cheng J."/>
            <person name="Dai P."/>
            <person name="Han X."/>
            <person name="Huang E."/>
            <person name="Gao Y."/>
            <person name="Liu J."/>
            <person name="Shao H."/>
            <person name="Ye R."/>
            <person name="Li L."/>
            <person name="Wei W."/>
            <person name="Wang X."/>
            <person name="Wang C."/>
            <person name="Huo Q."/>
            <person name="Li W."/>
            <person name="Guo W."/>
            <person name="Chen H."/>
            <person name="Chen S."/>
            <person name="Zhou L."/>
            <person name="Zhou L."/>
            <person name="Ni X."/>
            <person name="Tian J."/>
            <person name="Zhou Y."/>
            <person name="Sheng Y."/>
            <person name="Liu T."/>
            <person name="Pan Y."/>
            <person name="Xia L."/>
            <person name="Li J."/>
            <person name="Zhao F."/>
            <person name="Cao W."/>
        </authorList>
    </citation>
    <scope>NUCLEOTIDE SEQUENCE</scope>
    <source>
        <strain evidence="2">Rsan-2018</strain>
        <tissue evidence="2">Larvae</tissue>
    </source>
</reference>
<accession>A0A9D4SP58</accession>
<reference evidence="2" key="1">
    <citation type="journal article" date="2020" name="Cell">
        <title>Large-Scale Comparative Analyses of Tick Genomes Elucidate Their Genetic Diversity and Vector Capacities.</title>
        <authorList>
            <consortium name="Tick Genome and Microbiome Consortium (TIGMIC)"/>
            <person name="Jia N."/>
            <person name="Wang J."/>
            <person name="Shi W."/>
            <person name="Du L."/>
            <person name="Sun Y."/>
            <person name="Zhan W."/>
            <person name="Jiang J.F."/>
            <person name="Wang Q."/>
            <person name="Zhang B."/>
            <person name="Ji P."/>
            <person name="Bell-Sakyi L."/>
            <person name="Cui X.M."/>
            <person name="Yuan T.T."/>
            <person name="Jiang B.G."/>
            <person name="Yang W.F."/>
            <person name="Lam T.T."/>
            <person name="Chang Q.C."/>
            <person name="Ding S.J."/>
            <person name="Wang X.J."/>
            <person name="Zhu J.G."/>
            <person name="Ruan X.D."/>
            <person name="Zhao L."/>
            <person name="Wei J.T."/>
            <person name="Ye R.Z."/>
            <person name="Que T.C."/>
            <person name="Du C.H."/>
            <person name="Zhou Y.H."/>
            <person name="Cheng J.X."/>
            <person name="Dai P.F."/>
            <person name="Guo W.B."/>
            <person name="Han X.H."/>
            <person name="Huang E.J."/>
            <person name="Li L.F."/>
            <person name="Wei W."/>
            <person name="Gao Y.C."/>
            <person name="Liu J.Z."/>
            <person name="Shao H.Z."/>
            <person name="Wang X."/>
            <person name="Wang C.C."/>
            <person name="Yang T.C."/>
            <person name="Huo Q.B."/>
            <person name="Li W."/>
            <person name="Chen H.Y."/>
            <person name="Chen S.E."/>
            <person name="Zhou L.G."/>
            <person name="Ni X.B."/>
            <person name="Tian J.H."/>
            <person name="Sheng Y."/>
            <person name="Liu T."/>
            <person name="Pan Y.S."/>
            <person name="Xia L.Y."/>
            <person name="Li J."/>
            <person name="Zhao F."/>
            <person name="Cao W.C."/>
        </authorList>
    </citation>
    <scope>NUCLEOTIDE SEQUENCE</scope>
    <source>
        <strain evidence="2">Rsan-2018</strain>
    </source>
</reference>